<dbReference type="EMBL" id="CP001802">
    <property type="protein sequence ID" value="ACY20409.1"/>
    <property type="molecule type" value="Genomic_DNA"/>
</dbReference>
<dbReference type="STRING" id="526226.Gbro_1101"/>
<evidence type="ECO:0000256" key="1">
    <source>
        <dbReference type="SAM" id="MobiDB-lite"/>
    </source>
</evidence>
<reference evidence="3" key="1">
    <citation type="submission" date="2009-10" db="EMBL/GenBank/DDBJ databases">
        <title>The complete chromosome of Gordonia bronchialis DSM 43247.</title>
        <authorList>
            <consortium name="US DOE Joint Genome Institute (JGI-PGF)"/>
            <person name="Lucas S."/>
            <person name="Copeland A."/>
            <person name="Lapidus A."/>
            <person name="Glavina del Rio T."/>
            <person name="Dalin E."/>
            <person name="Tice H."/>
            <person name="Bruce D."/>
            <person name="Goodwin L."/>
            <person name="Pitluck S."/>
            <person name="Kyrpides N."/>
            <person name="Mavromatis K."/>
            <person name="Ivanova N."/>
            <person name="Ovchinnikova G."/>
            <person name="Saunders E."/>
            <person name="Brettin T."/>
            <person name="Detter J.C."/>
            <person name="Han C."/>
            <person name="Larimer F."/>
            <person name="Land M."/>
            <person name="Hauser L."/>
            <person name="Markowitz V."/>
            <person name="Cheng J.-F."/>
            <person name="Hugenholtz P."/>
            <person name="Woyke T."/>
            <person name="Wu D."/>
            <person name="Jando M."/>
            <person name="Schneider S."/>
            <person name="Goeker M."/>
            <person name="Klenk H.-P."/>
            <person name="Eisen J.A."/>
        </authorList>
    </citation>
    <scope>NUCLEOTIDE SEQUENCE [LARGE SCALE GENOMIC DNA]</scope>
    <source>
        <strain evidence="3">ATCC 25592 / DSM 43247 / BCRC 13721 / JCM 3198 / KCTC 3076 / NBRC 16047 / NCTC 10667</strain>
    </source>
</reference>
<dbReference type="Proteomes" id="UP000001219">
    <property type="component" value="Chromosome"/>
</dbReference>
<evidence type="ECO:0000313" key="3">
    <source>
        <dbReference type="Proteomes" id="UP000001219"/>
    </source>
</evidence>
<feature type="compositionally biased region" description="Basic and acidic residues" evidence="1">
    <location>
        <begin position="1"/>
        <end position="10"/>
    </location>
</feature>
<gene>
    <name evidence="2" type="ordered locus">Gbro_1101</name>
</gene>
<dbReference type="KEGG" id="gbr:Gbro_1101"/>
<keyword evidence="3" id="KW-1185">Reference proteome</keyword>
<reference evidence="2 3" key="2">
    <citation type="journal article" date="2010" name="Stand. Genomic Sci.">
        <title>Complete genome sequence of Gordonia bronchialis type strain (3410).</title>
        <authorList>
            <person name="Ivanova N."/>
            <person name="Sikorski J."/>
            <person name="Jando M."/>
            <person name="Lapidus A."/>
            <person name="Nolan M."/>
            <person name="Lucas S."/>
            <person name="Del Rio T.G."/>
            <person name="Tice H."/>
            <person name="Copeland A."/>
            <person name="Cheng J.F."/>
            <person name="Chen F."/>
            <person name="Bruce D."/>
            <person name="Goodwin L."/>
            <person name="Pitluck S."/>
            <person name="Mavromatis K."/>
            <person name="Ovchinnikova G."/>
            <person name="Pati A."/>
            <person name="Chen A."/>
            <person name="Palaniappan K."/>
            <person name="Land M."/>
            <person name="Hauser L."/>
            <person name="Chang Y.J."/>
            <person name="Jeffries C.D."/>
            <person name="Chain P."/>
            <person name="Saunders E."/>
            <person name="Han C."/>
            <person name="Detter J.C."/>
            <person name="Brettin T."/>
            <person name="Rohde M."/>
            <person name="Goker M."/>
            <person name="Bristow J."/>
            <person name="Eisen J.A."/>
            <person name="Markowitz V."/>
            <person name="Hugenholtz P."/>
            <person name="Klenk H.P."/>
            <person name="Kyrpides N.C."/>
        </authorList>
    </citation>
    <scope>NUCLEOTIDE SEQUENCE [LARGE SCALE GENOMIC DNA]</scope>
    <source>
        <strain evidence="3">ATCC 25592 / DSM 43247 / BCRC 13721 / JCM 3198 / KCTC 3076 / NBRC 16047 / NCTC 10667</strain>
    </source>
</reference>
<organism evidence="2 3">
    <name type="scientific">Gordonia bronchialis (strain ATCC 25592 / DSM 43247 / BCRC 13721 / JCM 3198 / KCTC 3076 / NBRC 16047 / NCTC 10667)</name>
    <name type="common">Rhodococcus bronchialis</name>
    <dbReference type="NCBI Taxonomy" id="526226"/>
    <lineage>
        <taxon>Bacteria</taxon>
        <taxon>Bacillati</taxon>
        <taxon>Actinomycetota</taxon>
        <taxon>Actinomycetes</taxon>
        <taxon>Mycobacteriales</taxon>
        <taxon>Gordoniaceae</taxon>
        <taxon>Gordonia</taxon>
    </lineage>
</organism>
<dbReference type="HOGENOM" id="CLU_3216855_0_0_11"/>
<dbReference type="AlphaFoldDB" id="D0L4V7"/>
<evidence type="ECO:0000313" key="2">
    <source>
        <dbReference type="EMBL" id="ACY20409.1"/>
    </source>
</evidence>
<accession>D0L4V7</accession>
<protein>
    <submittedName>
        <fullName evidence="2">Uncharacterized protein</fullName>
    </submittedName>
</protein>
<name>D0L4V7_GORB4</name>
<proteinExistence type="predicted"/>
<sequence>MPSATRENDPSGHNPSGARCVPADRLSTMNAERRCAASDDEMER</sequence>
<feature type="region of interest" description="Disordered" evidence="1">
    <location>
        <begin position="1"/>
        <end position="44"/>
    </location>
</feature>